<dbReference type="EMBL" id="JAPUUL010003878">
    <property type="protein sequence ID" value="KAJ8121212.1"/>
    <property type="molecule type" value="Genomic_DNA"/>
</dbReference>
<comment type="caution">
    <text evidence="1">The sequence shown here is derived from an EMBL/GenBank/DDBJ whole genome shotgun (WGS) entry which is preliminary data.</text>
</comment>
<sequence length="161" mass="17637">MSISLSILACRGVRGREAMVSALMKYFQEDQHLDGSMFIQLGQKHNENFGFSLEDGARVEVGQAAVATFETALGAVWALWQVLADPVDVFLVAGKWTEPKKDLIVGRALPIPKSHLDVKIVPKLGQKWRIVYSTKDASGVNIVAEDLLDKGELDNHAGDGY</sequence>
<dbReference type="Proteomes" id="UP001153332">
    <property type="component" value="Unassembled WGS sequence"/>
</dbReference>
<protein>
    <submittedName>
        <fullName evidence="1">Uncharacterized protein</fullName>
    </submittedName>
</protein>
<accession>A0ACC2J1M0</accession>
<reference evidence="1" key="1">
    <citation type="submission" date="2022-12" db="EMBL/GenBank/DDBJ databases">
        <title>Genome Sequence of Lasiodiplodia mahajangana.</title>
        <authorList>
            <person name="Buettner E."/>
        </authorList>
    </citation>
    <scope>NUCLEOTIDE SEQUENCE</scope>
    <source>
        <strain evidence="1">VT137</strain>
    </source>
</reference>
<gene>
    <name evidence="1" type="ORF">O1611_g10160</name>
</gene>
<name>A0ACC2J1M0_9PEZI</name>
<keyword evidence="2" id="KW-1185">Reference proteome</keyword>
<organism evidence="1 2">
    <name type="scientific">Lasiodiplodia mahajangana</name>
    <dbReference type="NCBI Taxonomy" id="1108764"/>
    <lineage>
        <taxon>Eukaryota</taxon>
        <taxon>Fungi</taxon>
        <taxon>Dikarya</taxon>
        <taxon>Ascomycota</taxon>
        <taxon>Pezizomycotina</taxon>
        <taxon>Dothideomycetes</taxon>
        <taxon>Dothideomycetes incertae sedis</taxon>
        <taxon>Botryosphaeriales</taxon>
        <taxon>Botryosphaeriaceae</taxon>
        <taxon>Lasiodiplodia</taxon>
    </lineage>
</organism>
<evidence type="ECO:0000313" key="1">
    <source>
        <dbReference type="EMBL" id="KAJ8121212.1"/>
    </source>
</evidence>
<proteinExistence type="predicted"/>
<evidence type="ECO:0000313" key="2">
    <source>
        <dbReference type="Proteomes" id="UP001153332"/>
    </source>
</evidence>